<evidence type="ECO:0000313" key="9">
    <source>
        <dbReference type="Proteomes" id="UP001056756"/>
    </source>
</evidence>
<feature type="domain" description="HD" evidence="7">
    <location>
        <begin position="18"/>
        <end position="132"/>
    </location>
</feature>
<proteinExistence type="predicted"/>
<dbReference type="InterPro" id="IPR006674">
    <property type="entry name" value="HD_domain"/>
</dbReference>
<dbReference type="KEGG" id="plig:NAG76_14570"/>
<keyword evidence="5" id="KW-0408">Iron</keyword>
<dbReference type="InterPro" id="IPR051094">
    <property type="entry name" value="Diverse_Catalytic_Enzymes"/>
</dbReference>
<dbReference type="Pfam" id="PF01966">
    <property type="entry name" value="HD"/>
    <property type="match status" value="1"/>
</dbReference>
<organism evidence="8 9">
    <name type="scientific">Candidatus Pristimantibacillus lignocellulolyticus</name>
    <dbReference type="NCBI Taxonomy" id="2994561"/>
    <lineage>
        <taxon>Bacteria</taxon>
        <taxon>Bacillati</taxon>
        <taxon>Bacillota</taxon>
        <taxon>Bacilli</taxon>
        <taxon>Bacillales</taxon>
        <taxon>Paenibacillaceae</taxon>
        <taxon>Candidatus Pristimantibacillus</taxon>
    </lineage>
</organism>
<dbReference type="PANTHER" id="PTHR35795">
    <property type="entry name" value="SLR1885 PROTEIN"/>
    <property type="match status" value="1"/>
</dbReference>
<dbReference type="Gene3D" id="1.10.3210.10">
    <property type="entry name" value="Hypothetical protein af1432"/>
    <property type="match status" value="1"/>
</dbReference>
<dbReference type="PANTHER" id="PTHR35795:SF1">
    <property type="entry name" value="BIS(5'-NUCLEOSYL)-TETRAPHOSPHATASE, SYMMETRICAL"/>
    <property type="match status" value="1"/>
</dbReference>
<keyword evidence="4 8" id="KW-0378">Hydrolase</keyword>
<comment type="catalytic activity">
    <reaction evidence="6">
        <text>P(1),P(4)-bis(5'-adenosyl) tetraphosphate + H2O = 2 ADP + 2 H(+)</text>
        <dbReference type="Rhea" id="RHEA:24252"/>
        <dbReference type="ChEBI" id="CHEBI:15377"/>
        <dbReference type="ChEBI" id="CHEBI:15378"/>
        <dbReference type="ChEBI" id="CHEBI:58141"/>
        <dbReference type="ChEBI" id="CHEBI:456216"/>
        <dbReference type="EC" id="3.6.1.41"/>
    </reaction>
</comment>
<dbReference type="EMBL" id="CP097899">
    <property type="protein sequence ID" value="URN93061.1"/>
    <property type="molecule type" value="Genomic_DNA"/>
</dbReference>
<dbReference type="AlphaFoldDB" id="A0A9J6ZA45"/>
<dbReference type="SMART" id="SM00471">
    <property type="entry name" value="HDc"/>
    <property type="match status" value="1"/>
</dbReference>
<dbReference type="InterPro" id="IPR003607">
    <property type="entry name" value="HD/PDEase_dom"/>
</dbReference>
<evidence type="ECO:0000256" key="3">
    <source>
        <dbReference type="ARBA" id="ARBA00022741"/>
    </source>
</evidence>
<sequence>MDRQQIIQSVSVQMPERRWIHTQGVMSSAIELAERYGESPERAELAAIIHDVAKYWPVADQATYIKQYSLDERVLHYNKELWHAEVGASVAKEQYGVHDIEICDAIRYHTSGRANMTLLEKIVWLADYIEPNRDFPGVNEARELAKVSLERAILFGLDQTIIFLIERGKVVYPVTLEARNNIVQQLNMK</sequence>
<name>A0A9J6ZA45_9BACL</name>
<dbReference type="EC" id="3.6.1.41" evidence="1"/>
<evidence type="ECO:0000256" key="2">
    <source>
        <dbReference type="ARBA" id="ARBA00022723"/>
    </source>
</evidence>
<evidence type="ECO:0000256" key="5">
    <source>
        <dbReference type="ARBA" id="ARBA00023004"/>
    </source>
</evidence>
<gene>
    <name evidence="8" type="primary">yqeK</name>
    <name evidence="8" type="ORF">NAG76_14570</name>
</gene>
<reference evidence="8" key="1">
    <citation type="submission" date="2022-05" db="EMBL/GenBank/DDBJ databases">
        <title>Novel bacterial taxa in a minimal lignocellulolytic consortium and its capacity to transform plastics disclosed by genome-resolved metagenomics.</title>
        <authorList>
            <person name="Rodriguez C.A.D."/>
            <person name="Diaz-Garcia L."/>
            <person name="Herrera K."/>
            <person name="Tarazona N.A."/>
            <person name="Sproer C."/>
            <person name="Overmann J."/>
            <person name="Jimenez D.J."/>
        </authorList>
    </citation>
    <scope>NUCLEOTIDE SEQUENCE</scope>
    <source>
        <strain evidence="8">MAG5</strain>
    </source>
</reference>
<dbReference type="GO" id="GO:0046872">
    <property type="term" value="F:metal ion binding"/>
    <property type="evidence" value="ECO:0007669"/>
    <property type="project" value="UniProtKB-KW"/>
</dbReference>
<evidence type="ECO:0000259" key="7">
    <source>
        <dbReference type="PROSITE" id="PS51831"/>
    </source>
</evidence>
<accession>A0A9J6ZA45</accession>
<dbReference type="GO" id="GO:0000166">
    <property type="term" value="F:nucleotide binding"/>
    <property type="evidence" value="ECO:0007669"/>
    <property type="project" value="UniProtKB-KW"/>
</dbReference>
<dbReference type="Proteomes" id="UP001056756">
    <property type="component" value="Chromosome"/>
</dbReference>
<keyword evidence="3" id="KW-0547">Nucleotide-binding</keyword>
<evidence type="ECO:0000256" key="4">
    <source>
        <dbReference type="ARBA" id="ARBA00022801"/>
    </source>
</evidence>
<dbReference type="CDD" id="cd00077">
    <property type="entry name" value="HDc"/>
    <property type="match status" value="1"/>
</dbReference>
<evidence type="ECO:0000256" key="1">
    <source>
        <dbReference type="ARBA" id="ARBA00012506"/>
    </source>
</evidence>
<dbReference type="GO" id="GO:0008803">
    <property type="term" value="F:bis(5'-nucleosyl)-tetraphosphatase (symmetrical) activity"/>
    <property type="evidence" value="ECO:0007669"/>
    <property type="project" value="UniProtKB-EC"/>
</dbReference>
<keyword evidence="2" id="KW-0479">Metal-binding</keyword>
<evidence type="ECO:0000256" key="6">
    <source>
        <dbReference type="ARBA" id="ARBA00049417"/>
    </source>
</evidence>
<dbReference type="InterPro" id="IPR005249">
    <property type="entry name" value="YqeK"/>
</dbReference>
<protein>
    <recommendedName>
        <fullName evidence="1">bis(5'-nucleosyl)-tetraphosphatase (symmetrical)</fullName>
        <ecNumber evidence="1">3.6.1.41</ecNumber>
    </recommendedName>
</protein>
<dbReference type="SUPFAM" id="SSF109604">
    <property type="entry name" value="HD-domain/PDEase-like"/>
    <property type="match status" value="1"/>
</dbReference>
<dbReference type="NCBIfam" id="TIGR00488">
    <property type="entry name" value="bis(5'-nucleosyl)-tetraphosphatase (symmetrical) YqeK"/>
    <property type="match status" value="1"/>
</dbReference>
<dbReference type="PROSITE" id="PS51831">
    <property type="entry name" value="HD"/>
    <property type="match status" value="1"/>
</dbReference>
<evidence type="ECO:0000313" key="8">
    <source>
        <dbReference type="EMBL" id="URN93061.1"/>
    </source>
</evidence>